<comment type="caution">
    <text evidence="4">The sequence shown here is derived from an EMBL/GenBank/DDBJ whole genome shotgun (WGS) entry which is preliminary data.</text>
</comment>
<name>A0A5R9QSK9_9PSED</name>
<dbReference type="SUPFAM" id="SSF111369">
    <property type="entry name" value="HlyD-like secretion proteins"/>
    <property type="match status" value="1"/>
</dbReference>
<evidence type="ECO:0000256" key="1">
    <source>
        <dbReference type="ARBA" id="ARBA00009477"/>
    </source>
</evidence>
<dbReference type="Pfam" id="PF25917">
    <property type="entry name" value="BSH_RND"/>
    <property type="match status" value="1"/>
</dbReference>
<dbReference type="AlphaFoldDB" id="A0A5R9QSK9"/>
<comment type="similarity">
    <text evidence="1">Belongs to the membrane fusion protein (MFP) (TC 8.A.1) family.</text>
</comment>
<evidence type="ECO:0000256" key="2">
    <source>
        <dbReference type="ARBA" id="ARBA00023054"/>
    </source>
</evidence>
<dbReference type="Gene3D" id="1.10.287.470">
    <property type="entry name" value="Helix hairpin bin"/>
    <property type="match status" value="1"/>
</dbReference>
<dbReference type="InterPro" id="IPR006143">
    <property type="entry name" value="RND_pump_MFP"/>
</dbReference>
<feature type="domain" description="Multidrug resistance protein MdtA-like barrel-sandwich hybrid" evidence="3">
    <location>
        <begin position="100"/>
        <end position="220"/>
    </location>
</feature>
<dbReference type="GO" id="GO:1990281">
    <property type="term" value="C:efflux pump complex"/>
    <property type="evidence" value="ECO:0007669"/>
    <property type="project" value="TreeGrafter"/>
</dbReference>
<organism evidence="4 5">
    <name type="scientific">Pseudomonas nicosulfuronedens</name>
    <dbReference type="NCBI Taxonomy" id="2571105"/>
    <lineage>
        <taxon>Bacteria</taxon>
        <taxon>Pseudomonadati</taxon>
        <taxon>Pseudomonadota</taxon>
        <taxon>Gammaproteobacteria</taxon>
        <taxon>Pseudomonadales</taxon>
        <taxon>Pseudomonadaceae</taxon>
        <taxon>Pseudomonas</taxon>
    </lineage>
</organism>
<proteinExistence type="inferred from homology"/>
<gene>
    <name evidence="4" type="ORF">FAS41_22075</name>
</gene>
<keyword evidence="2" id="KW-0175">Coiled coil</keyword>
<protein>
    <submittedName>
        <fullName evidence="4">Efflux RND transporter periplasmic adaptor subunit</fullName>
    </submittedName>
</protein>
<reference evidence="4 5" key="1">
    <citation type="submission" date="2019-04" db="EMBL/GenBank/DDBJ databases">
        <authorList>
            <person name="Li M."/>
        </authorList>
    </citation>
    <scope>NUCLEOTIDE SEQUENCE [LARGE SCALE GENOMIC DNA]</scope>
    <source>
        <strain evidence="4 5">LAM1902</strain>
    </source>
</reference>
<dbReference type="Gene3D" id="2.40.50.100">
    <property type="match status" value="1"/>
</dbReference>
<evidence type="ECO:0000313" key="5">
    <source>
        <dbReference type="Proteomes" id="UP000306635"/>
    </source>
</evidence>
<dbReference type="Proteomes" id="UP000306635">
    <property type="component" value="Unassembled WGS sequence"/>
</dbReference>
<dbReference type="Gene3D" id="2.40.30.170">
    <property type="match status" value="1"/>
</dbReference>
<dbReference type="OrthoDB" id="9806939at2"/>
<dbReference type="EMBL" id="SWDV01000031">
    <property type="protein sequence ID" value="TLX72952.1"/>
    <property type="molecule type" value="Genomic_DNA"/>
</dbReference>
<dbReference type="NCBIfam" id="TIGR01730">
    <property type="entry name" value="RND_mfp"/>
    <property type="match status" value="1"/>
</dbReference>
<dbReference type="PANTHER" id="PTHR30469:SF20">
    <property type="entry name" value="EFFLUX RND TRANSPORTER PERIPLASMIC ADAPTOR SUBUNIT"/>
    <property type="match status" value="1"/>
</dbReference>
<dbReference type="Gene3D" id="2.40.420.20">
    <property type="match status" value="1"/>
</dbReference>
<accession>A0A5R9QSK9</accession>
<dbReference type="PANTHER" id="PTHR30469">
    <property type="entry name" value="MULTIDRUG RESISTANCE PROTEIN MDTA"/>
    <property type="match status" value="1"/>
</dbReference>
<evidence type="ECO:0000313" key="4">
    <source>
        <dbReference type="EMBL" id="TLX72952.1"/>
    </source>
</evidence>
<evidence type="ECO:0000259" key="3">
    <source>
        <dbReference type="Pfam" id="PF25917"/>
    </source>
</evidence>
<keyword evidence="5" id="KW-1185">Reference proteome</keyword>
<dbReference type="InterPro" id="IPR058625">
    <property type="entry name" value="MdtA-like_BSH"/>
</dbReference>
<sequence length="404" mass="44321">MFLNEPCTAAELSLSRLARLDSCQADFSERRAALLHRSISEDSRVKTPACLLLAGLLVGCGPTPSAPVDTVRPVKLYSVPAATAEGVRQFPGQLVASDEVDLSFRIAGHLKTLSVKQGQRVERGQSIAELDDADLRLRLRDREASYNLARAQYQRVATLNERQLVARAELDQRKAQLDSAEAALKLARQELGYARLEAPFAGVIAQVPVQNHQMLQPKQPVAILQSADTYDVQFQLPESLLERVDGASLRSDYQPIVRLARVPGRDFPAHYKEHSTRPDPATLSYTVTLTLERPRDVTLLPGMSATVEVDFAQLGRDAQAVLRVPVEAVFSADNSAPGLSQVWVVKGDGDALHVERREVKLGQPGTEGIQILSGLEPGERIVAAGTAELREGQRVRPWQRERGL</sequence>
<dbReference type="GO" id="GO:0015562">
    <property type="term" value="F:efflux transmembrane transporter activity"/>
    <property type="evidence" value="ECO:0007669"/>
    <property type="project" value="TreeGrafter"/>
</dbReference>